<dbReference type="AlphaFoldDB" id="A0A1H1ZZX0"/>
<keyword evidence="2" id="KW-0812">Transmembrane</keyword>
<dbReference type="Proteomes" id="UP000199524">
    <property type="component" value="Chromosome I"/>
</dbReference>
<proteinExistence type="predicted"/>
<gene>
    <name evidence="3" type="ORF">SAMN05216598_5434</name>
</gene>
<evidence type="ECO:0000256" key="2">
    <source>
        <dbReference type="SAM" id="Phobius"/>
    </source>
</evidence>
<keyword evidence="2" id="KW-0472">Membrane</keyword>
<evidence type="ECO:0000313" key="4">
    <source>
        <dbReference type="Proteomes" id="UP000199524"/>
    </source>
</evidence>
<keyword evidence="4" id="KW-1185">Reference proteome</keyword>
<protein>
    <submittedName>
        <fullName evidence="3">Uncharacterized membrane protein</fullName>
    </submittedName>
</protein>
<keyword evidence="2" id="KW-1133">Transmembrane helix</keyword>
<evidence type="ECO:0000256" key="1">
    <source>
        <dbReference type="SAM" id="MobiDB-lite"/>
    </source>
</evidence>
<reference evidence="4" key="1">
    <citation type="submission" date="2016-10" db="EMBL/GenBank/DDBJ databases">
        <authorList>
            <person name="Varghese N."/>
            <person name="Submissions S."/>
        </authorList>
    </citation>
    <scope>NUCLEOTIDE SEQUENCE [LARGE SCALE GENOMIC DNA]</scope>
    <source>
        <strain evidence="4">ATCC 23835</strain>
    </source>
</reference>
<dbReference type="RefSeq" id="WP_157696418.1">
    <property type="nucleotide sequence ID" value="NZ_LT629777.1"/>
</dbReference>
<feature type="transmembrane region" description="Helical" evidence="2">
    <location>
        <begin position="188"/>
        <end position="206"/>
    </location>
</feature>
<sequence>MSDLSGIPDNEENSESNPLNLESEQTIVSGEIKAAVQHLKESDPSLGDLLSSDNGEKVIDTISTLAISIIKEHHSSPYPSSRQLREINQELPDGANRLFTMTESEQKHRQDMEQSAQRHRQDMDRQLLELKREEFKLQYQISVTEETLKEKSLKVFGWQVFRRQTYALVLSLSVLAIGFWLMQHGEPGLAVTLIAANFVAIALAFLRDRKKDAGKNSSTPDSNEERQE</sequence>
<feature type="transmembrane region" description="Helical" evidence="2">
    <location>
        <begin position="165"/>
        <end position="182"/>
    </location>
</feature>
<name>A0A1H1ZZX0_9PSED</name>
<dbReference type="GeneID" id="300210278"/>
<dbReference type="EMBL" id="LT629777">
    <property type="protein sequence ID" value="SDT39149.1"/>
    <property type="molecule type" value="Genomic_DNA"/>
</dbReference>
<organism evidence="3 4">
    <name type="scientific">Pseudomonas asplenii</name>
    <dbReference type="NCBI Taxonomy" id="53407"/>
    <lineage>
        <taxon>Bacteria</taxon>
        <taxon>Pseudomonadati</taxon>
        <taxon>Pseudomonadota</taxon>
        <taxon>Gammaproteobacteria</taxon>
        <taxon>Pseudomonadales</taxon>
        <taxon>Pseudomonadaceae</taxon>
        <taxon>Pseudomonas</taxon>
    </lineage>
</organism>
<evidence type="ECO:0000313" key="3">
    <source>
        <dbReference type="EMBL" id="SDT39149.1"/>
    </source>
</evidence>
<feature type="region of interest" description="Disordered" evidence="1">
    <location>
        <begin position="1"/>
        <end position="23"/>
    </location>
</feature>
<accession>A0A1H1ZZX0</accession>